<dbReference type="RefSeq" id="WP_053136495.1">
    <property type="nucleotide sequence ID" value="NZ_CP133164.1"/>
</dbReference>
<evidence type="ECO:0000313" key="4">
    <source>
        <dbReference type="Proteomes" id="UP001237292"/>
    </source>
</evidence>
<gene>
    <name evidence="1" type="ORF">GDH07_26080</name>
    <name evidence="2" type="ORF">QL104_20035</name>
</gene>
<sequence length="139" mass="15803">MSDRFMTVDLQSRKQFVKEVVQELGYALVNENERSVFFEGANKIVYGVNLSTLDDGYVAINFAVAAGRTVDDAQRIAVLNHFNHDYRVLKCFYSEKPSLLFSMESFVFSEEGFVNFFNYSAGALEEAYAELQARFPGAY</sequence>
<dbReference type="EMBL" id="WHUV01000005">
    <property type="protein sequence ID" value="MQA56794.1"/>
    <property type="molecule type" value="Genomic_DNA"/>
</dbReference>
<evidence type="ECO:0008006" key="5">
    <source>
        <dbReference type="Google" id="ProtNLM"/>
    </source>
</evidence>
<keyword evidence="4" id="KW-1185">Reference proteome</keyword>
<dbReference type="Proteomes" id="UP001237292">
    <property type="component" value="Chromosome"/>
</dbReference>
<proteinExistence type="predicted"/>
<protein>
    <recommendedName>
        <fullName evidence="5">YbjN domain-containing protein</fullName>
    </recommendedName>
</protein>
<reference evidence="1 3" key="1">
    <citation type="submission" date="2019-10" db="EMBL/GenBank/DDBJ databases">
        <title>Pseudomonas dajingensis sp. nov., isolated from the profound head ulcers of farmed Murray cod (Maccullochella peelii peelii).</title>
        <authorList>
            <person name="Liu Y."/>
        </authorList>
    </citation>
    <scope>NUCLEOTIDE SEQUENCE [LARGE SCALE GENOMIC DNA]</scope>
    <source>
        <strain evidence="1 3">MC042</strain>
    </source>
</reference>
<evidence type="ECO:0000313" key="3">
    <source>
        <dbReference type="Proteomes" id="UP000486534"/>
    </source>
</evidence>
<accession>A0A7X1PQW6</accession>
<evidence type="ECO:0000313" key="1">
    <source>
        <dbReference type="EMBL" id="MQA56794.1"/>
    </source>
</evidence>
<organism evidence="1 3">
    <name type="scientific">Pseudomonas piscis</name>
    <dbReference type="NCBI Taxonomy" id="2614538"/>
    <lineage>
        <taxon>Bacteria</taxon>
        <taxon>Pseudomonadati</taxon>
        <taxon>Pseudomonadota</taxon>
        <taxon>Gammaproteobacteria</taxon>
        <taxon>Pseudomonadales</taxon>
        <taxon>Pseudomonadaceae</taxon>
        <taxon>Pseudomonas</taxon>
    </lineage>
</organism>
<dbReference type="Proteomes" id="UP000486534">
    <property type="component" value="Unassembled WGS sequence"/>
</dbReference>
<dbReference type="AlphaFoldDB" id="A0A7X1PQW6"/>
<reference evidence="2 4" key="2">
    <citation type="journal article" date="2023" name="Access Microbiol">
        <title>The genome of a steinernematid-associated Pseudomonas piscis bacterium encodes the biosynthesis of insect toxins.</title>
        <authorList>
            <person name="Awori R.M."/>
            <person name="Hendre P."/>
            <person name="Amugune N.O."/>
        </authorList>
    </citation>
    <scope>NUCLEOTIDE SEQUENCE [LARGE SCALE GENOMIC DNA]</scope>
    <source>
        <strain evidence="2 4">75</strain>
    </source>
</reference>
<name>A0A7X1PQW6_9PSED</name>
<dbReference type="EMBL" id="CP133164">
    <property type="protein sequence ID" value="WMN15649.1"/>
    <property type="molecule type" value="Genomic_DNA"/>
</dbReference>
<evidence type="ECO:0000313" key="2">
    <source>
        <dbReference type="EMBL" id="WMN15649.1"/>
    </source>
</evidence>